<feature type="transmembrane region" description="Helical" evidence="2">
    <location>
        <begin position="457"/>
        <end position="484"/>
    </location>
</feature>
<dbReference type="AlphaFoldDB" id="A0A0G1PL27"/>
<reference evidence="3 4" key="1">
    <citation type="journal article" date="2015" name="Nature">
        <title>rRNA introns, odd ribosomes, and small enigmatic genomes across a large radiation of phyla.</title>
        <authorList>
            <person name="Brown C.T."/>
            <person name="Hug L.A."/>
            <person name="Thomas B.C."/>
            <person name="Sharon I."/>
            <person name="Castelle C.J."/>
            <person name="Singh A."/>
            <person name="Wilkins M.J."/>
            <person name="Williams K.H."/>
            <person name="Banfield J.F."/>
        </authorList>
    </citation>
    <scope>NUCLEOTIDE SEQUENCE [LARGE SCALE GENOMIC DNA]</scope>
</reference>
<evidence type="ECO:0000256" key="1">
    <source>
        <dbReference type="SAM" id="MobiDB-lite"/>
    </source>
</evidence>
<feature type="region of interest" description="Disordered" evidence="1">
    <location>
        <begin position="209"/>
        <end position="232"/>
    </location>
</feature>
<dbReference type="Proteomes" id="UP000034794">
    <property type="component" value="Unassembled WGS sequence"/>
</dbReference>
<keyword evidence="2" id="KW-1133">Transmembrane helix</keyword>
<evidence type="ECO:0000313" key="4">
    <source>
        <dbReference type="Proteomes" id="UP000034794"/>
    </source>
</evidence>
<comment type="caution">
    <text evidence="3">The sequence shown here is derived from an EMBL/GenBank/DDBJ whole genome shotgun (WGS) entry which is preliminary data.</text>
</comment>
<keyword evidence="2" id="KW-0812">Transmembrane</keyword>
<evidence type="ECO:0000256" key="2">
    <source>
        <dbReference type="SAM" id="Phobius"/>
    </source>
</evidence>
<feature type="region of interest" description="Disordered" evidence="1">
    <location>
        <begin position="504"/>
        <end position="524"/>
    </location>
</feature>
<dbReference type="EMBL" id="LCMI01000004">
    <property type="protein sequence ID" value="KKU33397.1"/>
    <property type="molecule type" value="Genomic_DNA"/>
</dbReference>
<feature type="region of interest" description="Disordered" evidence="1">
    <location>
        <begin position="105"/>
        <end position="151"/>
    </location>
</feature>
<feature type="transmembrane region" description="Helical" evidence="2">
    <location>
        <begin position="173"/>
        <end position="195"/>
    </location>
</feature>
<organism evidence="3 4">
    <name type="scientific">Candidatus Collierbacteria bacterium GW2011_GWA2_46_26</name>
    <dbReference type="NCBI Taxonomy" id="1618381"/>
    <lineage>
        <taxon>Bacteria</taxon>
        <taxon>Candidatus Collieribacteriota</taxon>
    </lineage>
</organism>
<keyword evidence="2" id="KW-0472">Membrane</keyword>
<feature type="transmembrane region" description="Helical" evidence="2">
    <location>
        <begin position="394"/>
        <end position="411"/>
    </location>
</feature>
<gene>
    <name evidence="3" type="ORF">UX47_C0004G0042</name>
</gene>
<feature type="transmembrane region" description="Helical" evidence="2">
    <location>
        <begin position="339"/>
        <end position="358"/>
    </location>
</feature>
<feature type="transmembrane region" description="Helical" evidence="2">
    <location>
        <begin position="274"/>
        <end position="292"/>
    </location>
</feature>
<name>A0A0G1PL27_9BACT</name>
<accession>A0A0G1PL27</accession>
<protein>
    <submittedName>
        <fullName evidence="3">Uncharacterized protein</fullName>
    </submittedName>
</protein>
<feature type="transmembrane region" description="Helical" evidence="2">
    <location>
        <begin position="370"/>
        <end position="388"/>
    </location>
</feature>
<proteinExistence type="predicted"/>
<feature type="transmembrane region" description="Helical" evidence="2">
    <location>
        <begin position="536"/>
        <end position="557"/>
    </location>
</feature>
<feature type="transmembrane region" description="Helical" evidence="2">
    <location>
        <begin position="312"/>
        <end position="333"/>
    </location>
</feature>
<feature type="compositionally biased region" description="Low complexity" evidence="1">
    <location>
        <begin position="212"/>
        <end position="232"/>
    </location>
</feature>
<sequence length="558" mass="59692">MAVTDSAKFREWVNEKAKIRGQALSNIYGLLSVRADADKVIDDALKGSWTGQEMLEYLKGSDDTPVQKPGAAIPMPPPASAIPAVPPAPKAGGVGKLTRSEALRMKRGAPSPAAENVSAEQPAIKKSTGRRQKADPESTPKGGFLKGIWPKKGTPSEAAVAAEKPAGAKKKGLTIAIIAIVILLLVGGGVAYFSISGGGGGDYIPRNTPASGQPTQSVVPTQPGVVPTQQPSAEQSRWQEFLSLNAKSSEERGAFLDKPVINDPNSPNYLFKRFPTRWLLWIIPIVMLWTLLKQDRLAAEEVTDVKAAKRGLIALFVGVLGGKLIATVITAGLAAVGNAYVVESWPFVLMGIVINLWSNWQASTAGRIDYTALAVAGLFITGVVIIWWFTPSTYLVVLGAILMAAGIFLEAKEMSRTHQGLRGLLTALIMILILGGITWLIYFLLGLVPPASASMPLIQQFFFTALFTGRVFVGALIGLGIAYVGGDFISTAIMPPETANGTAFVGKQEPSNHEGRSSGPQDDFTNRWKVNSRYDAMSFALMVLYPLVTAIWFIAMIF</sequence>
<feature type="transmembrane region" description="Helical" evidence="2">
    <location>
        <begin position="423"/>
        <end position="445"/>
    </location>
</feature>
<evidence type="ECO:0000313" key="3">
    <source>
        <dbReference type="EMBL" id="KKU33397.1"/>
    </source>
</evidence>